<evidence type="ECO:0000313" key="8">
    <source>
        <dbReference type="EMBL" id="SFI73501.1"/>
    </source>
</evidence>
<dbReference type="InterPro" id="IPR013324">
    <property type="entry name" value="RNA_pol_sigma_r3/r4-like"/>
</dbReference>
<feature type="domain" description="HTH bat-type" evidence="4">
    <location>
        <begin position="479"/>
        <end position="530"/>
    </location>
</feature>
<dbReference type="SUPFAM" id="SSF55785">
    <property type="entry name" value="PYP-like sensor domain (PAS domain)"/>
    <property type="match status" value="1"/>
</dbReference>
<dbReference type="InterPro" id="IPR029016">
    <property type="entry name" value="GAF-like_dom_sf"/>
</dbReference>
<evidence type="ECO:0000259" key="5">
    <source>
        <dbReference type="Pfam" id="PF08448"/>
    </source>
</evidence>
<dbReference type="InterPro" id="IPR003018">
    <property type="entry name" value="GAF"/>
</dbReference>
<evidence type="ECO:0000256" key="3">
    <source>
        <dbReference type="SAM" id="Coils"/>
    </source>
</evidence>
<evidence type="ECO:0000256" key="1">
    <source>
        <dbReference type="ARBA" id="ARBA00023015"/>
    </source>
</evidence>
<evidence type="ECO:0000313" key="9">
    <source>
        <dbReference type="Proteomes" id="UP000182829"/>
    </source>
</evidence>
<gene>
    <name evidence="8" type="ORF">SAMN05443661_104118</name>
</gene>
<protein>
    <submittedName>
        <fullName evidence="8">PAS fold-containing protein</fullName>
    </submittedName>
</protein>
<dbReference type="PANTHER" id="PTHR34236:SF1">
    <property type="entry name" value="DIMETHYL SULFOXIDE REDUCTASE TRANSCRIPTIONAL ACTIVATOR"/>
    <property type="match status" value="1"/>
</dbReference>
<feature type="domain" description="Bacterioopsin transcriptional activator GAF and HTH associated" evidence="7">
    <location>
        <begin position="319"/>
        <end position="471"/>
    </location>
</feature>
<sequence length="542" mass="59578">MATRDALAEAALDTLPITVAVLDGNGNILLTNRAWDELDRDGKTDHVGVNYVATARMAEQDEYARRAADGLEAVLAGDRDSVSMEYPCQTPAQKQWFLMRASRFTVDGEDRVAVLHLEITDRKLAEIEADEAAQRLREEQQSLEHVLERVDGLVRDVTDAAVGATSRDEIERRVCQRLTATDPYVLAWVGRVDVTAQRISPREWAGRDDVPLETDELVLSSDETHPAVSALDAGESQVIQDVGTFEDADQWWPTGAGEWFQSVAAVPLEYGDVTYGVLVLFAEEAEVVDDRELLVLESLAGTVSTAMNAIEARRMLTTETVVELEVAIEDSSLFVGALATDLEASVTYRGLTYDRDGTALAFFYVDQRDGVADVAASLDGVTEATVLSEYGDGALLELALSDDVVTAIGDHGGVIQRLDAAPNNRVVDLALQLPNGQSTRSIYNVLEERYDRVELLSYHESDQPTQTPRDVLAKLDSELTDRQAMALRKAFYSEYFEWPRGTSGEELAESMGVSRSTFHQHLRAAQQKLLAELFAVDPTSEG</sequence>
<feature type="coiled-coil region" evidence="3">
    <location>
        <begin position="122"/>
        <end position="149"/>
    </location>
</feature>
<dbReference type="InterPro" id="IPR007050">
    <property type="entry name" value="HTH_bacterioopsin"/>
</dbReference>
<keyword evidence="1" id="KW-0805">Transcription regulation</keyword>
<dbReference type="Gene3D" id="3.30.450.40">
    <property type="match status" value="1"/>
</dbReference>
<dbReference type="EMBL" id="FORO01000004">
    <property type="protein sequence ID" value="SFI73501.1"/>
    <property type="molecule type" value="Genomic_DNA"/>
</dbReference>
<dbReference type="Pfam" id="PF08448">
    <property type="entry name" value="PAS_4"/>
    <property type="match status" value="1"/>
</dbReference>
<organism evidence="8 9">
    <name type="scientific">Natronobacterium gregoryi</name>
    <dbReference type="NCBI Taxonomy" id="44930"/>
    <lineage>
        <taxon>Archaea</taxon>
        <taxon>Methanobacteriati</taxon>
        <taxon>Methanobacteriota</taxon>
        <taxon>Stenosarchaea group</taxon>
        <taxon>Halobacteria</taxon>
        <taxon>Halobacteriales</taxon>
        <taxon>Natrialbaceae</taxon>
        <taxon>Natronobacterium</taxon>
    </lineage>
</organism>
<dbReference type="OMA" id="TMEYPCH"/>
<dbReference type="InterPro" id="IPR031803">
    <property type="entry name" value="BAT_GAF/HTH-assoc"/>
</dbReference>
<dbReference type="RefSeq" id="WP_005579262.1">
    <property type="nucleotide sequence ID" value="NZ_FORO01000004.1"/>
</dbReference>
<dbReference type="Proteomes" id="UP000182829">
    <property type="component" value="Unassembled WGS sequence"/>
</dbReference>
<dbReference type="SUPFAM" id="SSF88659">
    <property type="entry name" value="Sigma3 and sigma4 domains of RNA polymerase sigma factors"/>
    <property type="match status" value="1"/>
</dbReference>
<dbReference type="InterPro" id="IPR013656">
    <property type="entry name" value="PAS_4"/>
</dbReference>
<evidence type="ECO:0000259" key="6">
    <source>
        <dbReference type="Pfam" id="PF13185"/>
    </source>
</evidence>
<dbReference type="Pfam" id="PF15915">
    <property type="entry name" value="BAT"/>
    <property type="match status" value="1"/>
</dbReference>
<dbReference type="OrthoDB" id="234125at2157"/>
<evidence type="ECO:0000259" key="7">
    <source>
        <dbReference type="Pfam" id="PF15915"/>
    </source>
</evidence>
<feature type="domain" description="PAS fold-4" evidence="5">
    <location>
        <begin position="12"/>
        <end position="123"/>
    </location>
</feature>
<dbReference type="AlphaFoldDB" id="A0A1I3KLW4"/>
<dbReference type="GeneID" id="14208075"/>
<dbReference type="PANTHER" id="PTHR34236">
    <property type="entry name" value="DIMETHYL SULFOXIDE REDUCTASE TRANSCRIPTIONAL ACTIVATOR"/>
    <property type="match status" value="1"/>
</dbReference>
<keyword evidence="2" id="KW-0804">Transcription</keyword>
<name>A0A1I3KLW4_9EURY</name>
<reference evidence="8 9" key="1">
    <citation type="submission" date="2016-10" db="EMBL/GenBank/DDBJ databases">
        <authorList>
            <person name="de Groot N.N."/>
        </authorList>
    </citation>
    <scope>NUCLEOTIDE SEQUENCE [LARGE SCALE GENOMIC DNA]</scope>
    <source>
        <strain evidence="8 9">SP2</strain>
    </source>
</reference>
<dbReference type="SUPFAM" id="SSF55781">
    <property type="entry name" value="GAF domain-like"/>
    <property type="match status" value="1"/>
</dbReference>
<feature type="domain" description="GAF" evidence="6">
    <location>
        <begin position="164"/>
        <end position="307"/>
    </location>
</feature>
<dbReference type="Gene3D" id="3.30.450.20">
    <property type="entry name" value="PAS domain"/>
    <property type="match status" value="1"/>
</dbReference>
<evidence type="ECO:0000256" key="2">
    <source>
        <dbReference type="ARBA" id="ARBA00023163"/>
    </source>
</evidence>
<dbReference type="InterPro" id="IPR035965">
    <property type="entry name" value="PAS-like_dom_sf"/>
</dbReference>
<accession>A0A1I3KLW4</accession>
<dbReference type="Pfam" id="PF04967">
    <property type="entry name" value="HTH_10"/>
    <property type="match status" value="1"/>
</dbReference>
<evidence type="ECO:0000259" key="4">
    <source>
        <dbReference type="Pfam" id="PF04967"/>
    </source>
</evidence>
<keyword evidence="3" id="KW-0175">Coiled coil</keyword>
<proteinExistence type="predicted"/>
<dbReference type="Pfam" id="PF13185">
    <property type="entry name" value="GAF_2"/>
    <property type="match status" value="1"/>
</dbReference>